<keyword evidence="3 5" id="KW-0472">Membrane</keyword>
<keyword evidence="9" id="KW-1185">Reference proteome</keyword>
<dbReference type="Ensembl" id="ENSMODT00000043410.2">
    <property type="protein sequence ID" value="ENSMODP00000040306.2"/>
    <property type="gene ID" value="ENSMODG00000028578.2"/>
</dbReference>
<evidence type="ECO:0000256" key="4">
    <source>
        <dbReference type="SAM" id="MobiDB-lite"/>
    </source>
</evidence>
<evidence type="ECO:0000256" key="6">
    <source>
        <dbReference type="SAM" id="SignalP"/>
    </source>
</evidence>
<dbReference type="PROSITE" id="PS50835">
    <property type="entry name" value="IG_LIKE"/>
    <property type="match status" value="1"/>
</dbReference>
<keyword evidence="6" id="KW-0732">Signal</keyword>
<evidence type="ECO:0000313" key="8">
    <source>
        <dbReference type="Ensembl" id="ENSMODP00000040306.2"/>
    </source>
</evidence>
<dbReference type="Pfam" id="PF07686">
    <property type="entry name" value="V-set"/>
    <property type="match status" value="1"/>
</dbReference>
<accession>K7E3F4</accession>
<name>K7E3F4_MONDO</name>
<protein>
    <submittedName>
        <fullName evidence="8">CMRF35-like molecule 8</fullName>
    </submittedName>
</protein>
<dbReference type="GO" id="GO:0004888">
    <property type="term" value="F:transmembrane signaling receptor activity"/>
    <property type="evidence" value="ECO:0000318"/>
    <property type="project" value="GO_Central"/>
</dbReference>
<evidence type="ECO:0000256" key="5">
    <source>
        <dbReference type="SAM" id="Phobius"/>
    </source>
</evidence>
<feature type="chain" id="PRO_5023935895" evidence="6">
    <location>
        <begin position="30"/>
        <end position="298"/>
    </location>
</feature>
<evidence type="ECO:0000256" key="2">
    <source>
        <dbReference type="ARBA" id="ARBA00022692"/>
    </source>
</evidence>
<evidence type="ECO:0000313" key="9">
    <source>
        <dbReference type="Proteomes" id="UP000002280"/>
    </source>
</evidence>
<dbReference type="HOGENOM" id="CLU_051023_3_0_1"/>
<dbReference type="InterPro" id="IPR036179">
    <property type="entry name" value="Ig-like_dom_sf"/>
</dbReference>
<reference evidence="8 9" key="1">
    <citation type="journal article" date="2007" name="Nature">
        <title>Genome of the marsupial Monodelphis domestica reveals innovation in non-coding sequences.</title>
        <authorList>
            <person name="Mikkelsen T.S."/>
            <person name="Wakefield M.J."/>
            <person name="Aken B."/>
            <person name="Amemiya C.T."/>
            <person name="Chang J.L."/>
            <person name="Duke S."/>
            <person name="Garber M."/>
            <person name="Gentles A.J."/>
            <person name="Goodstadt L."/>
            <person name="Heger A."/>
            <person name="Jurka J."/>
            <person name="Kamal M."/>
            <person name="Mauceli E."/>
            <person name="Searle S.M."/>
            <person name="Sharpe T."/>
            <person name="Baker M.L."/>
            <person name="Batzer M.A."/>
            <person name="Benos P.V."/>
            <person name="Belov K."/>
            <person name="Clamp M."/>
            <person name="Cook A."/>
            <person name="Cuff J."/>
            <person name="Das R."/>
            <person name="Davidow L."/>
            <person name="Deakin J.E."/>
            <person name="Fazzari M.J."/>
            <person name="Glass J.L."/>
            <person name="Grabherr M."/>
            <person name="Greally J.M."/>
            <person name="Gu W."/>
            <person name="Hore T.A."/>
            <person name="Huttley G.A."/>
            <person name="Kleber M."/>
            <person name="Jirtle R.L."/>
            <person name="Koina E."/>
            <person name="Lee J.T."/>
            <person name="Mahony S."/>
            <person name="Marra M.A."/>
            <person name="Miller R.D."/>
            <person name="Nicholls R.D."/>
            <person name="Oda M."/>
            <person name="Papenfuss A.T."/>
            <person name="Parra Z.E."/>
            <person name="Pollock D.D."/>
            <person name="Ray D.A."/>
            <person name="Schein J.E."/>
            <person name="Speed T.P."/>
            <person name="Thompson K."/>
            <person name="VandeBerg J.L."/>
            <person name="Wade C.M."/>
            <person name="Walker J.A."/>
            <person name="Waters P.D."/>
            <person name="Webber C."/>
            <person name="Weidman J.R."/>
            <person name="Xie X."/>
            <person name="Zody M.C."/>
            <person name="Baldwin J."/>
            <person name="Abdouelleil A."/>
            <person name="Abdulkadir J."/>
            <person name="Abebe A."/>
            <person name="Abera B."/>
            <person name="Abreu J."/>
            <person name="Acer S.C."/>
            <person name="Aftuck L."/>
            <person name="Alexander A."/>
            <person name="An P."/>
            <person name="Anderson E."/>
            <person name="Anderson S."/>
            <person name="Arachi H."/>
            <person name="Azer M."/>
            <person name="Bachantsang P."/>
            <person name="Barry A."/>
            <person name="Bayul T."/>
            <person name="Berlin A."/>
            <person name="Bessette D."/>
            <person name="Bloom T."/>
            <person name="Bloom T."/>
            <person name="Boguslavskiy L."/>
            <person name="Bonnet C."/>
            <person name="Boukhgalter B."/>
            <person name="Bourzgui I."/>
            <person name="Brown A."/>
            <person name="Cahill P."/>
            <person name="Channer S."/>
            <person name="Cheshatsang Y."/>
            <person name="Chuda L."/>
            <person name="Citroen M."/>
            <person name="Collymore A."/>
            <person name="Cooke P."/>
            <person name="Costello M."/>
            <person name="D'Aco K."/>
            <person name="Daza R."/>
            <person name="De Haan G."/>
            <person name="DeGray S."/>
            <person name="DeMaso C."/>
            <person name="Dhargay N."/>
            <person name="Dooley K."/>
            <person name="Dooley E."/>
            <person name="Doricent M."/>
            <person name="Dorje P."/>
            <person name="Dorjee K."/>
            <person name="Dupes A."/>
            <person name="Elong R."/>
            <person name="Falk J."/>
            <person name="Farina A."/>
            <person name="Faro S."/>
            <person name="Ferguson D."/>
            <person name="Fisher S."/>
            <person name="Foley C.D."/>
            <person name="Franke A."/>
            <person name="Friedrich D."/>
            <person name="Gadbois L."/>
            <person name="Gearin G."/>
            <person name="Gearin C.R."/>
            <person name="Giannoukos G."/>
            <person name="Goode T."/>
            <person name="Graham J."/>
            <person name="Grandbois E."/>
            <person name="Grewal S."/>
            <person name="Gyaltsen K."/>
            <person name="Hafez N."/>
            <person name="Hagos B."/>
            <person name="Hall J."/>
            <person name="Henson C."/>
            <person name="Hollinger A."/>
            <person name="Honan T."/>
            <person name="Huard M.D."/>
            <person name="Hughes L."/>
            <person name="Hurhula B."/>
            <person name="Husby M.E."/>
            <person name="Kamat A."/>
            <person name="Kanga B."/>
            <person name="Kashin S."/>
            <person name="Khazanovich D."/>
            <person name="Kisner P."/>
            <person name="Lance K."/>
            <person name="Lara M."/>
            <person name="Lee W."/>
            <person name="Lennon N."/>
            <person name="Letendre F."/>
            <person name="LeVine R."/>
            <person name="Lipovsky A."/>
            <person name="Liu X."/>
            <person name="Liu J."/>
            <person name="Liu S."/>
            <person name="Lokyitsang T."/>
            <person name="Lokyitsang Y."/>
            <person name="Lubonja R."/>
            <person name="Lui A."/>
            <person name="MacDonald P."/>
            <person name="Magnisalis V."/>
            <person name="Maru K."/>
            <person name="Matthews C."/>
            <person name="McCusker W."/>
            <person name="McDonough S."/>
            <person name="Mehta T."/>
            <person name="Meldrim J."/>
            <person name="Meneus L."/>
            <person name="Mihai O."/>
            <person name="Mihalev A."/>
            <person name="Mihova T."/>
            <person name="Mittelman R."/>
            <person name="Mlenga V."/>
            <person name="Montmayeur A."/>
            <person name="Mulrain L."/>
            <person name="Navidi A."/>
            <person name="Naylor J."/>
            <person name="Negash T."/>
            <person name="Nguyen T."/>
            <person name="Nguyen N."/>
            <person name="Nicol R."/>
            <person name="Norbu C."/>
            <person name="Norbu N."/>
            <person name="Novod N."/>
            <person name="O'Neill B."/>
            <person name="Osman S."/>
            <person name="Markiewicz E."/>
            <person name="Oyono O.L."/>
            <person name="Patti C."/>
            <person name="Phunkhang P."/>
            <person name="Pierre F."/>
            <person name="Priest M."/>
            <person name="Raghuraman S."/>
            <person name="Rege F."/>
            <person name="Reyes R."/>
            <person name="Rise C."/>
            <person name="Rogov P."/>
            <person name="Ross K."/>
            <person name="Ryan E."/>
            <person name="Settipalli S."/>
            <person name="Shea T."/>
            <person name="Sherpa N."/>
            <person name="Shi L."/>
            <person name="Shih D."/>
            <person name="Sparrow T."/>
            <person name="Spaulding J."/>
            <person name="Stalker J."/>
            <person name="Stange-Thomann N."/>
            <person name="Stavropoulos S."/>
            <person name="Stone C."/>
            <person name="Strader C."/>
            <person name="Tesfaye S."/>
            <person name="Thomson T."/>
            <person name="Thoulutsang Y."/>
            <person name="Thoulutsang D."/>
            <person name="Topham K."/>
            <person name="Topping I."/>
            <person name="Tsamla T."/>
            <person name="Vassiliev H."/>
            <person name="Vo A."/>
            <person name="Wangchuk T."/>
            <person name="Wangdi T."/>
            <person name="Weiand M."/>
            <person name="Wilkinson J."/>
            <person name="Wilson A."/>
            <person name="Yadav S."/>
            <person name="Young G."/>
            <person name="Yu Q."/>
            <person name="Zembek L."/>
            <person name="Zhong D."/>
            <person name="Zimmer A."/>
            <person name="Zwirko Z."/>
            <person name="Jaffe D.B."/>
            <person name="Alvarez P."/>
            <person name="Brockman W."/>
            <person name="Butler J."/>
            <person name="Chin C."/>
            <person name="Gnerre S."/>
            <person name="MacCallum I."/>
            <person name="Graves J.A."/>
            <person name="Ponting C.P."/>
            <person name="Breen M."/>
            <person name="Samollow P.B."/>
            <person name="Lander E.S."/>
            <person name="Lindblad-Toh K."/>
        </authorList>
    </citation>
    <scope>NUCLEOTIDE SEQUENCE [LARGE SCALE GENOMIC DNA]</scope>
</reference>
<evidence type="ECO:0000256" key="3">
    <source>
        <dbReference type="ARBA" id="ARBA00023136"/>
    </source>
</evidence>
<dbReference type="InterPro" id="IPR050671">
    <property type="entry name" value="CD300_family_receptors"/>
</dbReference>
<dbReference type="GeneTree" id="ENSGT00940000159622"/>
<dbReference type="GO" id="GO:0005886">
    <property type="term" value="C:plasma membrane"/>
    <property type="evidence" value="ECO:0000318"/>
    <property type="project" value="GO_Central"/>
</dbReference>
<dbReference type="RefSeq" id="XP_007481921.1">
    <property type="nucleotide sequence ID" value="XM_007481859.2"/>
</dbReference>
<dbReference type="OMA" id="YANMELQ"/>
<dbReference type="Gene3D" id="2.60.40.10">
    <property type="entry name" value="Immunoglobulins"/>
    <property type="match status" value="1"/>
</dbReference>
<dbReference type="AlphaFoldDB" id="K7E3F4"/>
<sequence length="298" mass="33884">MNKQERFPLSPLLLLPSLLLFLCPEDCLSLSGTREVIGTVGETLTVQCFYEKAYKNAMKYWCRKQMLILCDKTVISTSNGNGRVSVRDHPENQTFIITMKNLTEADEGAYWCGIDILGLDSLNTITVSVVPAPRVTPNTYTTTLPTEIPMTNETEREKTSEEISDHKKLQRPWILEKPGILLSVLGFLIILLVGALFLTWRLIVRQKKANEKSMVFPDSDQQMNNEPFYANMELQERCSNQDPLRPNNPSVENSTGTTDPEQSIIYSTLAFPMDNKNTALESQEYQEEKAVYSRIMKK</sequence>
<dbReference type="KEGG" id="mdo:103093164"/>
<dbReference type="InterPro" id="IPR003599">
    <property type="entry name" value="Ig_sub"/>
</dbReference>
<dbReference type="GeneID" id="103093164"/>
<proteinExistence type="predicted"/>
<dbReference type="SUPFAM" id="SSF48726">
    <property type="entry name" value="Immunoglobulin"/>
    <property type="match status" value="1"/>
</dbReference>
<comment type="subcellular location">
    <subcellularLocation>
        <location evidence="1">Membrane</location>
    </subcellularLocation>
</comment>
<dbReference type="GO" id="GO:0007165">
    <property type="term" value="P:signal transduction"/>
    <property type="evidence" value="ECO:0000318"/>
    <property type="project" value="GO_Central"/>
</dbReference>
<feature type="region of interest" description="Disordered" evidence="4">
    <location>
        <begin position="238"/>
        <end position="260"/>
    </location>
</feature>
<feature type="transmembrane region" description="Helical" evidence="5">
    <location>
        <begin position="180"/>
        <end position="204"/>
    </location>
</feature>
<dbReference type="OrthoDB" id="8920197at2759"/>
<gene>
    <name evidence="8" type="primary">LOC103093164</name>
</gene>
<dbReference type="eggNOG" id="ENOG502S7MA">
    <property type="taxonomic scope" value="Eukaryota"/>
</dbReference>
<keyword evidence="2 5" id="KW-0812">Transmembrane</keyword>
<dbReference type="PANTHER" id="PTHR11860">
    <property type="entry name" value="POLYMERIC-IMMUNOGLOBULIN RECEPTOR"/>
    <property type="match status" value="1"/>
</dbReference>
<keyword evidence="5" id="KW-1133">Transmembrane helix</keyword>
<dbReference type="SMART" id="SM00409">
    <property type="entry name" value="IG"/>
    <property type="match status" value="1"/>
</dbReference>
<dbReference type="InterPro" id="IPR013783">
    <property type="entry name" value="Ig-like_fold"/>
</dbReference>
<dbReference type="STRING" id="13616.ENSMODP00000040306"/>
<feature type="domain" description="Ig-like" evidence="7">
    <location>
        <begin position="16"/>
        <end position="128"/>
    </location>
</feature>
<evidence type="ECO:0000259" key="7">
    <source>
        <dbReference type="PROSITE" id="PS50835"/>
    </source>
</evidence>
<evidence type="ECO:0000256" key="1">
    <source>
        <dbReference type="ARBA" id="ARBA00004370"/>
    </source>
</evidence>
<dbReference type="Pfam" id="PF15330">
    <property type="entry name" value="SIT"/>
    <property type="match status" value="1"/>
</dbReference>
<dbReference type="FunCoup" id="K7E3F4">
    <property type="interactions" value="482"/>
</dbReference>
<reference evidence="8" key="3">
    <citation type="submission" date="2025-09" db="UniProtKB">
        <authorList>
            <consortium name="Ensembl"/>
        </authorList>
    </citation>
    <scope>IDENTIFICATION</scope>
</reference>
<dbReference type="Bgee" id="ENSMODG00000028578">
    <property type="expression patterns" value="Expressed in blood and 11 other cell types or tissues"/>
</dbReference>
<dbReference type="InParanoid" id="K7E3F4"/>
<dbReference type="CDD" id="cd05716">
    <property type="entry name" value="IgV_pIgR_like"/>
    <property type="match status" value="1"/>
</dbReference>
<dbReference type="InterPro" id="IPR007110">
    <property type="entry name" value="Ig-like_dom"/>
</dbReference>
<organism evidence="8 9">
    <name type="scientific">Monodelphis domestica</name>
    <name type="common">Gray short-tailed opossum</name>
    <dbReference type="NCBI Taxonomy" id="13616"/>
    <lineage>
        <taxon>Eukaryota</taxon>
        <taxon>Metazoa</taxon>
        <taxon>Chordata</taxon>
        <taxon>Craniata</taxon>
        <taxon>Vertebrata</taxon>
        <taxon>Euteleostomi</taxon>
        <taxon>Mammalia</taxon>
        <taxon>Metatheria</taxon>
        <taxon>Didelphimorphia</taxon>
        <taxon>Didelphidae</taxon>
        <taxon>Monodelphis</taxon>
    </lineage>
</organism>
<dbReference type="PANTHER" id="PTHR11860:SF87">
    <property type="entry name" value="CMRF35-LIKE MOLECULE 8"/>
    <property type="match status" value="1"/>
</dbReference>
<dbReference type="Proteomes" id="UP000002280">
    <property type="component" value="Chromosome 2"/>
</dbReference>
<feature type="signal peptide" evidence="6">
    <location>
        <begin position="1"/>
        <end position="29"/>
    </location>
</feature>
<reference evidence="8" key="2">
    <citation type="submission" date="2025-08" db="UniProtKB">
        <authorList>
            <consortium name="Ensembl"/>
        </authorList>
    </citation>
    <scope>IDENTIFICATION</scope>
</reference>
<dbReference type="InterPro" id="IPR013106">
    <property type="entry name" value="Ig_V-set"/>
</dbReference>